<dbReference type="AlphaFoldDB" id="A0A2H3J3W0"/>
<evidence type="ECO:0000256" key="2">
    <source>
        <dbReference type="SAM" id="Phobius"/>
    </source>
</evidence>
<keyword evidence="2" id="KW-0812">Transmembrane</keyword>
<keyword evidence="4" id="KW-1185">Reference proteome</keyword>
<evidence type="ECO:0000313" key="4">
    <source>
        <dbReference type="Proteomes" id="UP000218811"/>
    </source>
</evidence>
<feature type="region of interest" description="Disordered" evidence="1">
    <location>
        <begin position="528"/>
        <end position="547"/>
    </location>
</feature>
<evidence type="ECO:0000256" key="1">
    <source>
        <dbReference type="SAM" id="MobiDB-lite"/>
    </source>
</evidence>
<dbReference type="OrthoDB" id="10039566at2759"/>
<gene>
    <name evidence="3" type="ORF">WOLCODRAFT_167215</name>
</gene>
<keyword evidence="2" id="KW-1133">Transmembrane helix</keyword>
<proteinExistence type="predicted"/>
<name>A0A2H3J3W0_WOLCO</name>
<protein>
    <submittedName>
        <fullName evidence="3">Uncharacterized protein</fullName>
    </submittedName>
</protein>
<feature type="compositionally biased region" description="Basic and acidic residues" evidence="1">
    <location>
        <begin position="7"/>
        <end position="23"/>
    </location>
</feature>
<dbReference type="Proteomes" id="UP000218811">
    <property type="component" value="Unassembled WGS sequence"/>
</dbReference>
<sequence length="632" mass="67662">MSTQSADVERRIDKGKARARATEDTPLLGSASGTSRTRLEDVAHTHRLVSGLLSVFFVTLSLCIVGFVLVVLIIFTYRSRAVSASPDELIQHALVVKGPDRVDVLNTTGDGGIWVMVHGRLGFDAGDVAGVNAAEEDSFILDVWKSLGRWGIRRLDRVSVNLSTVAITPAGDPGHGLATLSFPPLEVPLTANPPRDSSWLTPVALPVLIRPTKDVKTMMRFARNSWRDGMISVHVEVLQATVQGGAVGEESWRSYLKFAHSDIHTAVHISIPKLPGLPPPTGPLPDFAQLVTLQSFRITTEYHALVIDANATMIDPAPADFNMLVPSLPFVVSLLPYNSSDTNSSDTAPPVPIAAVHTQPFTLTRPNVSLSINGTVLPLAHNASGTLSAFLGNYVSARDSPVLLSTPLFPQLFARAVFPAPRPKPSILRDVAIRDMKIRPLGAGMVASGTVRARVVLPRGIEVGLDVARVFPDVLVYDGEVPSELNDELQTGVRVLNFPVDDGDRDVPPAPPLPDPLPPRAFAHIRPDNWLPSLSEPSESGEGEGSAVSVEAKIVDVPLEVLPGREREFSNFVSKVVFGSQGALAGVQGVAAVAVNVHGLPFENGRDSEMELTGLPFQGSVRIGKRTLLNGL</sequence>
<reference evidence="3 4" key="1">
    <citation type="journal article" date="2012" name="Science">
        <title>The Paleozoic origin of enzymatic lignin decomposition reconstructed from 31 fungal genomes.</title>
        <authorList>
            <person name="Floudas D."/>
            <person name="Binder M."/>
            <person name="Riley R."/>
            <person name="Barry K."/>
            <person name="Blanchette R.A."/>
            <person name="Henrissat B."/>
            <person name="Martinez A.T."/>
            <person name="Otillar R."/>
            <person name="Spatafora J.W."/>
            <person name="Yadav J.S."/>
            <person name="Aerts A."/>
            <person name="Benoit I."/>
            <person name="Boyd A."/>
            <person name="Carlson A."/>
            <person name="Copeland A."/>
            <person name="Coutinho P.M."/>
            <person name="de Vries R.P."/>
            <person name="Ferreira P."/>
            <person name="Findley K."/>
            <person name="Foster B."/>
            <person name="Gaskell J."/>
            <person name="Glotzer D."/>
            <person name="Gorecki P."/>
            <person name="Heitman J."/>
            <person name="Hesse C."/>
            <person name="Hori C."/>
            <person name="Igarashi K."/>
            <person name="Jurgens J.A."/>
            <person name="Kallen N."/>
            <person name="Kersten P."/>
            <person name="Kohler A."/>
            <person name="Kuees U."/>
            <person name="Kumar T.K.A."/>
            <person name="Kuo A."/>
            <person name="LaButti K."/>
            <person name="Larrondo L.F."/>
            <person name="Lindquist E."/>
            <person name="Ling A."/>
            <person name="Lombard V."/>
            <person name="Lucas S."/>
            <person name="Lundell T."/>
            <person name="Martin R."/>
            <person name="McLaughlin D.J."/>
            <person name="Morgenstern I."/>
            <person name="Morin E."/>
            <person name="Murat C."/>
            <person name="Nagy L.G."/>
            <person name="Nolan M."/>
            <person name="Ohm R.A."/>
            <person name="Patyshakuliyeva A."/>
            <person name="Rokas A."/>
            <person name="Ruiz-Duenas F.J."/>
            <person name="Sabat G."/>
            <person name="Salamov A."/>
            <person name="Samejima M."/>
            <person name="Schmutz J."/>
            <person name="Slot J.C."/>
            <person name="St John F."/>
            <person name="Stenlid J."/>
            <person name="Sun H."/>
            <person name="Sun S."/>
            <person name="Syed K."/>
            <person name="Tsang A."/>
            <person name="Wiebenga A."/>
            <person name="Young D."/>
            <person name="Pisabarro A."/>
            <person name="Eastwood D.C."/>
            <person name="Martin F."/>
            <person name="Cullen D."/>
            <person name="Grigoriev I.V."/>
            <person name="Hibbett D.S."/>
        </authorList>
    </citation>
    <scope>NUCLEOTIDE SEQUENCE [LARGE SCALE GENOMIC DNA]</scope>
    <source>
        <strain evidence="3 4">MD-104</strain>
    </source>
</reference>
<keyword evidence="2" id="KW-0472">Membrane</keyword>
<dbReference type="STRING" id="742152.A0A2H3J3W0"/>
<evidence type="ECO:0000313" key="3">
    <source>
        <dbReference type="EMBL" id="PCH36932.1"/>
    </source>
</evidence>
<feature type="transmembrane region" description="Helical" evidence="2">
    <location>
        <begin position="48"/>
        <end position="77"/>
    </location>
</feature>
<accession>A0A2H3J3W0</accession>
<dbReference type="EMBL" id="KB467898">
    <property type="protein sequence ID" value="PCH36932.1"/>
    <property type="molecule type" value="Genomic_DNA"/>
</dbReference>
<feature type="region of interest" description="Disordered" evidence="1">
    <location>
        <begin position="1"/>
        <end position="32"/>
    </location>
</feature>
<organism evidence="3 4">
    <name type="scientific">Wolfiporia cocos (strain MD-104)</name>
    <name type="common">Brown rot fungus</name>
    <dbReference type="NCBI Taxonomy" id="742152"/>
    <lineage>
        <taxon>Eukaryota</taxon>
        <taxon>Fungi</taxon>
        <taxon>Dikarya</taxon>
        <taxon>Basidiomycota</taxon>
        <taxon>Agaricomycotina</taxon>
        <taxon>Agaricomycetes</taxon>
        <taxon>Polyporales</taxon>
        <taxon>Phaeolaceae</taxon>
        <taxon>Wolfiporia</taxon>
    </lineage>
</organism>
<dbReference type="OMA" id="WKAIGRW"/>
<feature type="compositionally biased region" description="Low complexity" evidence="1">
    <location>
        <begin position="531"/>
        <end position="547"/>
    </location>
</feature>